<keyword evidence="6" id="KW-1185">Reference proteome</keyword>
<name>A0A2N3RM63_9XANT</name>
<feature type="region of interest" description="Disordered" evidence="1">
    <location>
        <begin position="1"/>
        <end position="26"/>
    </location>
</feature>
<organism evidence="3 5">
    <name type="scientific">Xanthomonas prunicola</name>
    <dbReference type="NCBI Taxonomy" id="2053930"/>
    <lineage>
        <taxon>Bacteria</taxon>
        <taxon>Pseudomonadati</taxon>
        <taxon>Pseudomonadota</taxon>
        <taxon>Gammaproteobacteria</taxon>
        <taxon>Lysobacterales</taxon>
        <taxon>Lysobacteraceae</taxon>
        <taxon>Xanthomonas</taxon>
    </lineage>
</organism>
<evidence type="ECO:0000313" key="4">
    <source>
        <dbReference type="EMBL" id="PKV17850.1"/>
    </source>
</evidence>
<dbReference type="Pfam" id="PF13827">
    <property type="entry name" value="DUF4189"/>
    <property type="match status" value="1"/>
</dbReference>
<dbReference type="InterPro" id="IPR025240">
    <property type="entry name" value="DUF4189"/>
</dbReference>
<evidence type="ECO:0000313" key="6">
    <source>
        <dbReference type="Proteomes" id="UP000233748"/>
    </source>
</evidence>
<protein>
    <recommendedName>
        <fullName evidence="2">DUF4189 domain-containing protein</fullName>
    </recommendedName>
</protein>
<sequence length="93" mass="9836">MGSVQCIPDMPAMQGQQPPTVEPTGGQIKTWGAIPGFDATGEVGTAVGKFSESDAREAMIRQYALGGEGDCKVDLTYRNQCAAFEISGNEAFF</sequence>
<gene>
    <name evidence="3" type="ORF">XpruCFBP8353_00035</name>
    <name evidence="4" type="ORF">XpruCFBP8354_00035</name>
</gene>
<dbReference type="OrthoDB" id="5956360at2"/>
<reference evidence="5 6" key="1">
    <citation type="submission" date="2017-11" db="EMBL/GenBank/DDBJ databases">
        <title>Xanthomonas prunicola sp. nov., a novel pathogen that affects nectarine (Prunus persica var. nectarine) trees.</title>
        <authorList>
            <person name="Lopez M."/>
            <person name="Lopez-Soriano P."/>
            <person name="Garita-Cambronero J."/>
            <person name="Beltran C."/>
            <person name="Taghouti G."/>
            <person name="Portier P."/>
            <person name="Cubero J."/>
            <person name="Fischer-Le Saux M."/>
            <person name="Marco-Noales E."/>
        </authorList>
    </citation>
    <scope>NUCLEOTIDE SEQUENCE [LARGE SCALE GENOMIC DNA]</scope>
    <source>
        <strain evidence="3 5">CFBP8353</strain>
        <strain evidence="4 6">CFBP8354</strain>
    </source>
</reference>
<evidence type="ECO:0000256" key="1">
    <source>
        <dbReference type="SAM" id="MobiDB-lite"/>
    </source>
</evidence>
<dbReference type="EMBL" id="PHKW01000001">
    <property type="protein sequence ID" value="PKV17850.1"/>
    <property type="molecule type" value="Genomic_DNA"/>
</dbReference>
<proteinExistence type="predicted"/>
<dbReference type="AlphaFoldDB" id="A0A2N3RM63"/>
<evidence type="ECO:0000313" key="5">
    <source>
        <dbReference type="Proteomes" id="UP000233720"/>
    </source>
</evidence>
<dbReference type="Proteomes" id="UP000233720">
    <property type="component" value="Unassembled WGS sequence"/>
</dbReference>
<comment type="caution">
    <text evidence="3">The sequence shown here is derived from an EMBL/GenBank/DDBJ whole genome shotgun (WGS) entry which is preliminary data.</text>
</comment>
<evidence type="ECO:0000259" key="2">
    <source>
        <dbReference type="Pfam" id="PF13827"/>
    </source>
</evidence>
<feature type="domain" description="DUF4189" evidence="2">
    <location>
        <begin position="31"/>
        <end position="87"/>
    </location>
</feature>
<evidence type="ECO:0000313" key="3">
    <source>
        <dbReference type="EMBL" id="PKV13572.1"/>
    </source>
</evidence>
<dbReference type="Proteomes" id="UP000233748">
    <property type="component" value="Unassembled WGS sequence"/>
</dbReference>
<dbReference type="EMBL" id="PHKV01000001">
    <property type="protein sequence ID" value="PKV13572.1"/>
    <property type="molecule type" value="Genomic_DNA"/>
</dbReference>
<accession>A0A2N3RM63</accession>